<keyword evidence="3" id="KW-1185">Reference proteome</keyword>
<name>A0A1H0DSW0_9ACTN</name>
<evidence type="ECO:0000313" key="2">
    <source>
        <dbReference type="EMBL" id="SDN73274.1"/>
    </source>
</evidence>
<feature type="region of interest" description="Disordered" evidence="1">
    <location>
        <begin position="116"/>
        <end position="146"/>
    </location>
</feature>
<protein>
    <submittedName>
        <fullName evidence="2">Uncharacterized protein</fullName>
    </submittedName>
</protein>
<evidence type="ECO:0000256" key="1">
    <source>
        <dbReference type="SAM" id="MobiDB-lite"/>
    </source>
</evidence>
<dbReference type="AlphaFoldDB" id="A0A1H0DSW0"/>
<dbReference type="Proteomes" id="UP000199063">
    <property type="component" value="Unassembled WGS sequence"/>
</dbReference>
<proteinExistence type="predicted"/>
<gene>
    <name evidence="2" type="ORF">SAMN05444921_13613</name>
</gene>
<dbReference type="STRING" id="1196353.SAMN05444921_13613"/>
<reference evidence="3" key="1">
    <citation type="submission" date="2016-10" db="EMBL/GenBank/DDBJ databases">
        <authorList>
            <person name="Varghese N."/>
            <person name="Submissions S."/>
        </authorList>
    </citation>
    <scope>NUCLEOTIDE SEQUENCE [LARGE SCALE GENOMIC DNA]</scope>
    <source>
        <strain evidence="3">CGMCC 4.7042</strain>
    </source>
</reference>
<organism evidence="2 3">
    <name type="scientific">Streptomyces wuyuanensis</name>
    <dbReference type="NCBI Taxonomy" id="1196353"/>
    <lineage>
        <taxon>Bacteria</taxon>
        <taxon>Bacillati</taxon>
        <taxon>Actinomycetota</taxon>
        <taxon>Actinomycetes</taxon>
        <taxon>Kitasatosporales</taxon>
        <taxon>Streptomycetaceae</taxon>
        <taxon>Streptomyces</taxon>
    </lineage>
</organism>
<dbReference type="EMBL" id="FNHI01000036">
    <property type="protein sequence ID" value="SDN73274.1"/>
    <property type="molecule type" value="Genomic_DNA"/>
</dbReference>
<sequence length="353" mass="38581">MRLCTLRPHVRRTWTVELRPQRGGPMLYCPLCTSDGHALLAPAAQPAVLAHLAQHARHEPLPAHLRTCQCHERGCRWHPRHRGCAGPVLLVLTRERGGRLWRLSDICTACASATPGSAVVPDVSPTPPSAKPATSPPKARRARVPRGARPELRVRDMLSYLAAALPWPVSAEARLIALQCALRASAPGLAVIHAGLLRAMRLAHSPAPWNELEQARWLCLLPDHLSLQRPGGVAVRLLDAAVHYQEPARRDRLHAAGWAMRVVTQPELRALPAEARLTALTLTAHHYSGTGWCTSVETDRLLRTCALDRSRLAAALDLLVAVKAIATWTVDPTTEDLHWEPPPGSAFPAHEVS</sequence>
<evidence type="ECO:0000313" key="3">
    <source>
        <dbReference type="Proteomes" id="UP000199063"/>
    </source>
</evidence>
<accession>A0A1H0DSW0</accession>